<dbReference type="InterPro" id="IPR051635">
    <property type="entry name" value="SNAT-like"/>
</dbReference>
<evidence type="ECO:0000259" key="3">
    <source>
        <dbReference type="PROSITE" id="PS51186"/>
    </source>
</evidence>
<feature type="domain" description="N-acetyltransferase" evidence="3">
    <location>
        <begin position="2"/>
        <end position="162"/>
    </location>
</feature>
<organism evidence="4 5">
    <name type="scientific">Psychrobacillus insolitus</name>
    <dbReference type="NCBI Taxonomy" id="1461"/>
    <lineage>
        <taxon>Bacteria</taxon>
        <taxon>Bacillati</taxon>
        <taxon>Bacillota</taxon>
        <taxon>Bacilli</taxon>
        <taxon>Bacillales</taxon>
        <taxon>Bacillaceae</taxon>
        <taxon>Psychrobacillus</taxon>
    </lineage>
</organism>
<dbReference type="PANTHER" id="PTHR10908">
    <property type="entry name" value="SEROTONIN N-ACETYLTRANSFERASE"/>
    <property type="match status" value="1"/>
</dbReference>
<evidence type="ECO:0000256" key="2">
    <source>
        <dbReference type="ARBA" id="ARBA00023315"/>
    </source>
</evidence>
<dbReference type="InterPro" id="IPR000182">
    <property type="entry name" value="GNAT_dom"/>
</dbReference>
<dbReference type="InterPro" id="IPR016181">
    <property type="entry name" value="Acyl_CoA_acyltransferase"/>
</dbReference>
<accession>A0A2W7ML31</accession>
<dbReference type="EMBL" id="QKZI01000001">
    <property type="protein sequence ID" value="PZX07460.1"/>
    <property type="molecule type" value="Genomic_DNA"/>
</dbReference>
<dbReference type="PROSITE" id="PS51186">
    <property type="entry name" value="GNAT"/>
    <property type="match status" value="1"/>
</dbReference>
<gene>
    <name evidence="4" type="ORF">C7437_101576</name>
</gene>
<name>A0A2W7ML31_9BACI</name>
<dbReference type="Pfam" id="PF00583">
    <property type="entry name" value="Acetyltransf_1"/>
    <property type="match status" value="1"/>
</dbReference>
<protein>
    <submittedName>
        <fullName evidence="4">Ribosomal protein S18 acetylase RimI-like enzyme</fullName>
    </submittedName>
</protein>
<dbReference type="OrthoDB" id="9800962at2"/>
<keyword evidence="4" id="KW-0687">Ribonucleoprotein</keyword>
<keyword evidence="4" id="KW-0689">Ribosomal protein</keyword>
<dbReference type="CDD" id="cd04301">
    <property type="entry name" value="NAT_SF"/>
    <property type="match status" value="1"/>
</dbReference>
<proteinExistence type="predicted"/>
<sequence>MITLRNVTFSDLPQLVVIENLCFTKEEAATKKAFEKRIHLIPDSFFVTEENGVLMGLVNGPVIETTFITDDLFDNIKENPKSGGHQSILGLAVSPDYQKRGVASELLTHLEKEARASKRESITLTCKENLIHFYEKFGYVNCGVSNSEHGGIVWYNMSKNVEYQ</sequence>
<evidence type="ECO:0000313" key="4">
    <source>
        <dbReference type="EMBL" id="PZX07460.1"/>
    </source>
</evidence>
<evidence type="ECO:0000256" key="1">
    <source>
        <dbReference type="ARBA" id="ARBA00022679"/>
    </source>
</evidence>
<dbReference type="GO" id="GO:0008080">
    <property type="term" value="F:N-acetyltransferase activity"/>
    <property type="evidence" value="ECO:0007669"/>
    <property type="project" value="UniProtKB-ARBA"/>
</dbReference>
<dbReference type="SUPFAM" id="SSF55729">
    <property type="entry name" value="Acyl-CoA N-acyltransferases (Nat)"/>
    <property type="match status" value="1"/>
</dbReference>
<keyword evidence="2" id="KW-0012">Acyltransferase</keyword>
<dbReference type="PANTHER" id="PTHR10908:SF0">
    <property type="entry name" value="SEROTONIN N-ACETYLTRANSFERASE"/>
    <property type="match status" value="1"/>
</dbReference>
<dbReference type="RefSeq" id="WP_111438973.1">
    <property type="nucleotide sequence ID" value="NZ_QKZI01000001.1"/>
</dbReference>
<dbReference type="Gene3D" id="3.40.630.30">
    <property type="match status" value="1"/>
</dbReference>
<comment type="caution">
    <text evidence="4">The sequence shown here is derived from an EMBL/GenBank/DDBJ whole genome shotgun (WGS) entry which is preliminary data.</text>
</comment>
<keyword evidence="5" id="KW-1185">Reference proteome</keyword>
<dbReference type="GO" id="GO:0005840">
    <property type="term" value="C:ribosome"/>
    <property type="evidence" value="ECO:0007669"/>
    <property type="project" value="UniProtKB-KW"/>
</dbReference>
<evidence type="ECO:0000313" key="5">
    <source>
        <dbReference type="Proteomes" id="UP000248646"/>
    </source>
</evidence>
<dbReference type="Proteomes" id="UP000248646">
    <property type="component" value="Unassembled WGS sequence"/>
</dbReference>
<keyword evidence="1" id="KW-0808">Transferase</keyword>
<reference evidence="4 5" key="1">
    <citation type="submission" date="2018-06" db="EMBL/GenBank/DDBJ databases">
        <title>Genomic Encyclopedia of Type Strains, Phase IV (KMG-IV): sequencing the most valuable type-strain genomes for metagenomic binning, comparative biology and taxonomic classification.</title>
        <authorList>
            <person name="Goeker M."/>
        </authorList>
    </citation>
    <scope>NUCLEOTIDE SEQUENCE [LARGE SCALE GENOMIC DNA]</scope>
    <source>
        <strain evidence="4 5">DSM 5</strain>
    </source>
</reference>
<dbReference type="AlphaFoldDB" id="A0A2W7ML31"/>